<dbReference type="AlphaFoldDB" id="A0A1A8YKA3"/>
<name>A0A1A8YKA3_PLAOA</name>
<keyword evidence="2" id="KW-1185">Reference proteome</keyword>
<evidence type="ECO:0000313" key="1">
    <source>
        <dbReference type="EMBL" id="SBT31991.1"/>
    </source>
</evidence>
<proteinExistence type="predicted"/>
<dbReference type="EMBL" id="FLRD01000030">
    <property type="protein sequence ID" value="SBT31991.1"/>
    <property type="molecule type" value="Genomic_DNA"/>
</dbReference>
<sequence length="94" mass="10897">MENPLSKREAKTVHLKGRTRLTHAFNFASNFASNFAATLQFHVALFGKSEGSTRFEQNLIARQKKKKKKKKKKKIYTFYDNVIRGETFLFPALT</sequence>
<reference evidence="2" key="1">
    <citation type="submission" date="2016-05" db="EMBL/GenBank/DDBJ databases">
        <authorList>
            <person name="Naeem Raeece"/>
        </authorList>
    </citation>
    <scope>NUCLEOTIDE SEQUENCE [LARGE SCALE GENOMIC DNA]</scope>
</reference>
<dbReference type="Proteomes" id="UP000078555">
    <property type="component" value="Unassembled WGS sequence"/>
</dbReference>
<gene>
    <name evidence="1" type="ORF">POVWA1_009910</name>
</gene>
<accession>A0A1A8YKA3</accession>
<protein>
    <submittedName>
        <fullName evidence="1">Uncharacterized protein</fullName>
    </submittedName>
</protein>
<evidence type="ECO:0000313" key="2">
    <source>
        <dbReference type="Proteomes" id="UP000078555"/>
    </source>
</evidence>
<organism evidence="1 2">
    <name type="scientific">Plasmodium ovale wallikeri</name>
    <dbReference type="NCBI Taxonomy" id="864142"/>
    <lineage>
        <taxon>Eukaryota</taxon>
        <taxon>Sar</taxon>
        <taxon>Alveolata</taxon>
        <taxon>Apicomplexa</taxon>
        <taxon>Aconoidasida</taxon>
        <taxon>Haemosporida</taxon>
        <taxon>Plasmodiidae</taxon>
        <taxon>Plasmodium</taxon>
        <taxon>Plasmodium (Plasmodium)</taxon>
    </lineage>
</organism>